<protein>
    <recommendedName>
        <fullName evidence="8">Abasic site processing protein</fullName>
        <ecNumber evidence="8">3.4.-.-</ecNumber>
    </recommendedName>
</protein>
<dbReference type="EMBL" id="CP004388">
    <property type="protein sequence ID" value="AJD51473.1"/>
    <property type="molecule type" value="Genomic_DNA"/>
</dbReference>
<evidence type="ECO:0000256" key="8">
    <source>
        <dbReference type="RuleBase" id="RU364100"/>
    </source>
</evidence>
<dbReference type="Pfam" id="PF02586">
    <property type="entry name" value="SRAP"/>
    <property type="match status" value="1"/>
</dbReference>
<organism evidence="9 10">
    <name type="scientific">Thalassospira xiamenensis M-5 = DSM 17429</name>
    <dbReference type="NCBI Taxonomy" id="1123366"/>
    <lineage>
        <taxon>Bacteria</taxon>
        <taxon>Pseudomonadati</taxon>
        <taxon>Pseudomonadota</taxon>
        <taxon>Alphaproteobacteria</taxon>
        <taxon>Rhodospirillales</taxon>
        <taxon>Thalassospiraceae</taxon>
        <taxon>Thalassospira</taxon>
    </lineage>
</organism>
<sequence length="244" mass="27547">MERTDNPMCSQYQLINDMNAFQAQLAIDLSDIIRKEASDFAADRDLDGRDAHRRDTEKPLEDADQAAFESLSGIRRPTDPVIVILPGQKAASRRWGLSVSTLNAPLINARAETLDQKPTFRPLLDRRCLIPATSWFEWRKDGRVKHKTRITLPDHQPVLFAGLENGREAVIITCAPAQAISHIHDRMPAVIGPNHIAGWLDPVNGFDAVRHMLGPVPNHVLDWCEEDVPEKTNSRKRKDQINLF</sequence>
<dbReference type="EC" id="3.4.-.-" evidence="8"/>
<accession>A0AB72UBC4</accession>
<evidence type="ECO:0000256" key="7">
    <source>
        <dbReference type="ARBA" id="ARBA00023239"/>
    </source>
</evidence>
<dbReference type="GO" id="GO:0006508">
    <property type="term" value="P:proteolysis"/>
    <property type="evidence" value="ECO:0007669"/>
    <property type="project" value="UniProtKB-KW"/>
</dbReference>
<dbReference type="GO" id="GO:0016829">
    <property type="term" value="F:lyase activity"/>
    <property type="evidence" value="ECO:0007669"/>
    <property type="project" value="UniProtKB-KW"/>
</dbReference>
<dbReference type="InterPro" id="IPR036590">
    <property type="entry name" value="SRAP-like"/>
</dbReference>
<dbReference type="InterPro" id="IPR003738">
    <property type="entry name" value="SRAP"/>
</dbReference>
<dbReference type="GO" id="GO:0106300">
    <property type="term" value="P:protein-DNA covalent cross-linking repair"/>
    <property type="evidence" value="ECO:0007669"/>
    <property type="project" value="InterPro"/>
</dbReference>
<evidence type="ECO:0000256" key="4">
    <source>
        <dbReference type="ARBA" id="ARBA00022801"/>
    </source>
</evidence>
<name>A0AB72UBC4_9PROT</name>
<evidence type="ECO:0000256" key="3">
    <source>
        <dbReference type="ARBA" id="ARBA00022763"/>
    </source>
</evidence>
<dbReference type="SUPFAM" id="SSF143081">
    <property type="entry name" value="BB1717-like"/>
    <property type="match status" value="1"/>
</dbReference>
<keyword evidence="4 8" id="KW-0378">Hydrolase</keyword>
<comment type="similarity">
    <text evidence="1 8">Belongs to the SOS response-associated peptidase family.</text>
</comment>
<evidence type="ECO:0000256" key="2">
    <source>
        <dbReference type="ARBA" id="ARBA00022670"/>
    </source>
</evidence>
<keyword evidence="7" id="KW-0456">Lyase</keyword>
<dbReference type="Gene3D" id="3.90.1680.10">
    <property type="entry name" value="SOS response associated peptidase-like"/>
    <property type="match status" value="1"/>
</dbReference>
<dbReference type="GO" id="GO:0008233">
    <property type="term" value="F:peptidase activity"/>
    <property type="evidence" value="ECO:0007669"/>
    <property type="project" value="UniProtKB-KW"/>
</dbReference>
<keyword evidence="5" id="KW-0190">Covalent protein-DNA linkage</keyword>
<gene>
    <name evidence="9" type="ORF">TH3_06765</name>
</gene>
<proteinExistence type="inferred from homology"/>
<dbReference type="AlphaFoldDB" id="A0AB72UBC4"/>
<keyword evidence="3" id="KW-0227">DNA damage</keyword>
<evidence type="ECO:0000256" key="5">
    <source>
        <dbReference type="ARBA" id="ARBA00023124"/>
    </source>
</evidence>
<keyword evidence="6" id="KW-0238">DNA-binding</keyword>
<reference evidence="9 10" key="1">
    <citation type="journal article" date="2012" name="J. Bacteriol.">
        <title>Genome sequence of Thalassospira xiamenensis type strain M-5.</title>
        <authorList>
            <person name="Lai Q."/>
            <person name="Shao Z."/>
        </authorList>
    </citation>
    <scope>NUCLEOTIDE SEQUENCE [LARGE SCALE GENOMIC DNA]</scope>
    <source>
        <strain evidence="9 10">M-5</strain>
    </source>
</reference>
<evidence type="ECO:0000313" key="9">
    <source>
        <dbReference type="EMBL" id="AJD51473.1"/>
    </source>
</evidence>
<evidence type="ECO:0000313" key="10">
    <source>
        <dbReference type="Proteomes" id="UP000007127"/>
    </source>
</evidence>
<dbReference type="KEGG" id="txi:TH3_06765"/>
<evidence type="ECO:0000256" key="1">
    <source>
        <dbReference type="ARBA" id="ARBA00008136"/>
    </source>
</evidence>
<dbReference type="GO" id="GO:0003697">
    <property type="term" value="F:single-stranded DNA binding"/>
    <property type="evidence" value="ECO:0007669"/>
    <property type="project" value="InterPro"/>
</dbReference>
<evidence type="ECO:0000256" key="6">
    <source>
        <dbReference type="ARBA" id="ARBA00023125"/>
    </source>
</evidence>
<dbReference type="Proteomes" id="UP000007127">
    <property type="component" value="Chromosome"/>
</dbReference>
<dbReference type="PANTHER" id="PTHR13604">
    <property type="entry name" value="DC12-RELATED"/>
    <property type="match status" value="1"/>
</dbReference>
<keyword evidence="2 8" id="KW-0645">Protease</keyword>
<dbReference type="PANTHER" id="PTHR13604:SF0">
    <property type="entry name" value="ABASIC SITE PROCESSING PROTEIN HMCES"/>
    <property type="match status" value="1"/>
</dbReference>